<name>A0ABC8ZCW9_9POAL</name>
<evidence type="ECO:0000313" key="3">
    <source>
        <dbReference type="Proteomes" id="UP001497457"/>
    </source>
</evidence>
<keyword evidence="1" id="KW-1133">Transmembrane helix</keyword>
<keyword evidence="3" id="KW-1185">Reference proteome</keyword>
<protein>
    <submittedName>
        <fullName evidence="2">Uncharacterized protein</fullName>
    </submittedName>
</protein>
<dbReference type="AlphaFoldDB" id="A0ABC8ZCW9"/>
<keyword evidence="1" id="KW-0472">Membrane</keyword>
<gene>
    <name evidence="2" type="ORF">URODEC1_LOCUS43062</name>
</gene>
<feature type="transmembrane region" description="Helical" evidence="1">
    <location>
        <begin position="83"/>
        <end position="103"/>
    </location>
</feature>
<reference evidence="2" key="1">
    <citation type="submission" date="2024-10" db="EMBL/GenBank/DDBJ databases">
        <authorList>
            <person name="Ryan C."/>
        </authorList>
    </citation>
    <scope>NUCLEOTIDE SEQUENCE [LARGE SCALE GENOMIC DNA]</scope>
</reference>
<dbReference type="Proteomes" id="UP001497457">
    <property type="component" value="Chromosome 18b"/>
</dbReference>
<accession>A0ABC8ZCW9</accession>
<organism evidence="2 3">
    <name type="scientific">Urochloa decumbens</name>
    <dbReference type="NCBI Taxonomy" id="240449"/>
    <lineage>
        <taxon>Eukaryota</taxon>
        <taxon>Viridiplantae</taxon>
        <taxon>Streptophyta</taxon>
        <taxon>Embryophyta</taxon>
        <taxon>Tracheophyta</taxon>
        <taxon>Spermatophyta</taxon>
        <taxon>Magnoliopsida</taxon>
        <taxon>Liliopsida</taxon>
        <taxon>Poales</taxon>
        <taxon>Poaceae</taxon>
        <taxon>PACMAD clade</taxon>
        <taxon>Panicoideae</taxon>
        <taxon>Panicodae</taxon>
        <taxon>Paniceae</taxon>
        <taxon>Melinidinae</taxon>
        <taxon>Urochloa</taxon>
    </lineage>
</organism>
<feature type="transmembrane region" description="Helical" evidence="1">
    <location>
        <begin position="147"/>
        <end position="172"/>
    </location>
</feature>
<evidence type="ECO:0000256" key="1">
    <source>
        <dbReference type="SAM" id="Phobius"/>
    </source>
</evidence>
<proteinExistence type="predicted"/>
<evidence type="ECO:0000313" key="2">
    <source>
        <dbReference type="EMBL" id="CAL4958345.1"/>
    </source>
</evidence>
<keyword evidence="1" id="KW-0812">Transmembrane</keyword>
<feature type="transmembrane region" description="Helical" evidence="1">
    <location>
        <begin position="115"/>
        <end position="141"/>
    </location>
</feature>
<sequence>MADEAEKTADKQQPARLLLVVLKKKKQDRAVQFVSLWALFNAFIAAVSLATVYSTPALLSWLFGAPYEVTGMDMLGSALELQLGYISCSALQAAPAALALLLAGGHRRRKTRRALAYAALAVSVAGHCMFASEVGGIILLSDDPGHLLLRINVAVDIFVFAAGDLLCFLALLRGEGRRRRVRNKDY</sequence>
<feature type="transmembrane region" description="Helical" evidence="1">
    <location>
        <begin position="33"/>
        <end position="63"/>
    </location>
</feature>
<dbReference type="EMBL" id="OZ075128">
    <property type="protein sequence ID" value="CAL4958345.1"/>
    <property type="molecule type" value="Genomic_DNA"/>
</dbReference>